<organism evidence="2 3">
    <name type="scientific">Pithovirus sibericum</name>
    <dbReference type="NCBI Taxonomy" id="1450746"/>
    <lineage>
        <taxon>Viruses</taxon>
        <taxon>Pithoviruses</taxon>
        <taxon>Orthopithovirinae</taxon>
        <taxon>Alphapithovirus</taxon>
        <taxon>Alphapithovirus sibericum</taxon>
    </lineage>
</organism>
<accession>W5SB01</accession>
<dbReference type="RefSeq" id="YP_009001310.1">
    <property type="nucleotide sequence ID" value="NC_023423.1"/>
</dbReference>
<dbReference type="EMBL" id="KF740664">
    <property type="protein sequence ID" value="AHH01975.1"/>
    <property type="molecule type" value="Genomic_DNA"/>
</dbReference>
<evidence type="ECO:0000256" key="1">
    <source>
        <dbReference type="SAM" id="MobiDB-lite"/>
    </source>
</evidence>
<name>W5SB01_9VIRU</name>
<dbReference type="GeneID" id="18266436"/>
<evidence type="ECO:0000313" key="2">
    <source>
        <dbReference type="EMBL" id="AHH01975.1"/>
    </source>
</evidence>
<evidence type="ECO:0000313" key="3">
    <source>
        <dbReference type="Proteomes" id="UP000202176"/>
    </source>
</evidence>
<reference evidence="2 3" key="1">
    <citation type="journal article" date="2014" name="Proc. Natl. Acad. Sci. U.S.A.">
        <title>Thirty-thousand-year-old distant relative of giant icosahedral DNA viruses with a pandoravirus morphology.</title>
        <authorList>
            <person name="Legendre M."/>
            <person name="Bartoli J."/>
            <person name="Shmakova L."/>
            <person name="Jeudy S."/>
            <person name="Labadie K."/>
            <person name="Adrait A."/>
            <person name="Lescot M."/>
            <person name="Poirot O."/>
            <person name="Bertaux L."/>
            <person name="Bruley C."/>
            <person name="Coute Y."/>
            <person name="Rivkina E."/>
            <person name="Abergel C."/>
            <person name="Claverie J.M."/>
        </authorList>
    </citation>
    <scope>NUCLEOTIDE SEQUENCE [LARGE SCALE GENOMIC DNA]</scope>
    <source>
        <strain evidence="2">P1084-T</strain>
    </source>
</reference>
<proteinExistence type="predicted"/>
<feature type="compositionally biased region" description="Polar residues" evidence="1">
    <location>
        <begin position="98"/>
        <end position="108"/>
    </location>
</feature>
<protein>
    <submittedName>
        <fullName evidence="2">Uncharacterized protein</fullName>
    </submittedName>
</protein>
<keyword evidence="3" id="KW-1185">Reference proteome</keyword>
<dbReference type="KEGG" id="vg:18266436"/>
<sequence length="191" mass="21754">MQDLTLEFPVQQDPRTGELYVFVRHQKFPPRAQTGDYLSNPSTAIYATGMSIDELEFDLIQALKALKATGRYNDVHLQYDLIWPQQGIERRGDDRGSYDSTTIRTLPYNTTSNQTSPSSQLRSSPQLNSLTLFPRISPQVSPLSTGVLLSPLSESDFFASPYSSPEEEEDEEFDQEDEDINEENLEDEDEY</sequence>
<feature type="region of interest" description="Disordered" evidence="1">
    <location>
        <begin position="90"/>
        <end position="125"/>
    </location>
</feature>
<gene>
    <name evidence="2" type="ORF">pv_409</name>
</gene>
<feature type="compositionally biased region" description="Low complexity" evidence="1">
    <location>
        <begin position="109"/>
        <end position="125"/>
    </location>
</feature>
<feature type="compositionally biased region" description="Acidic residues" evidence="1">
    <location>
        <begin position="165"/>
        <end position="191"/>
    </location>
</feature>
<dbReference type="Proteomes" id="UP000202176">
    <property type="component" value="Segment"/>
</dbReference>
<feature type="region of interest" description="Disordered" evidence="1">
    <location>
        <begin position="156"/>
        <end position="191"/>
    </location>
</feature>